<feature type="signal peptide" evidence="1">
    <location>
        <begin position="1"/>
        <end position="22"/>
    </location>
</feature>
<keyword evidence="4" id="KW-1185">Reference proteome</keyword>
<feature type="domain" description="DUF4214" evidence="2">
    <location>
        <begin position="161"/>
        <end position="218"/>
    </location>
</feature>
<dbReference type="Gene3D" id="2.60.40.10">
    <property type="entry name" value="Immunoglobulins"/>
    <property type="match status" value="2"/>
</dbReference>
<proteinExistence type="predicted"/>
<reference evidence="3" key="1">
    <citation type="submission" date="2021-04" db="EMBL/GenBank/DDBJ databases">
        <title>novel species isolated from subtropical streams in China.</title>
        <authorList>
            <person name="Lu H."/>
        </authorList>
    </citation>
    <scope>NUCLEOTIDE SEQUENCE</scope>
    <source>
        <strain evidence="3">FT137W</strain>
    </source>
</reference>
<dbReference type="InterPro" id="IPR035986">
    <property type="entry name" value="PKD_dom_sf"/>
</dbReference>
<dbReference type="Pfam" id="PF22352">
    <property type="entry name" value="K319L-like_PKD"/>
    <property type="match status" value="1"/>
</dbReference>
<dbReference type="RefSeq" id="WP_212676560.1">
    <property type="nucleotide sequence ID" value="NZ_JAGSPJ010000007.1"/>
</dbReference>
<dbReference type="SUPFAM" id="SSF49299">
    <property type="entry name" value="PKD domain"/>
    <property type="match status" value="1"/>
</dbReference>
<organism evidence="3 4">
    <name type="scientific">Undibacterium fentianense</name>
    <dbReference type="NCBI Taxonomy" id="2828728"/>
    <lineage>
        <taxon>Bacteria</taxon>
        <taxon>Pseudomonadati</taxon>
        <taxon>Pseudomonadota</taxon>
        <taxon>Betaproteobacteria</taxon>
        <taxon>Burkholderiales</taxon>
        <taxon>Oxalobacteraceae</taxon>
        <taxon>Undibacterium</taxon>
    </lineage>
</organism>
<feature type="chain" id="PRO_5036886542" evidence="1">
    <location>
        <begin position="23"/>
        <end position="1083"/>
    </location>
</feature>
<dbReference type="Pfam" id="PF13946">
    <property type="entry name" value="DUF4214"/>
    <property type="match status" value="1"/>
</dbReference>
<accession>A0A941E5A5</accession>
<dbReference type="InterPro" id="IPR025282">
    <property type="entry name" value="DUF4214"/>
</dbReference>
<evidence type="ECO:0000313" key="4">
    <source>
        <dbReference type="Proteomes" id="UP000678545"/>
    </source>
</evidence>
<name>A0A941E5A5_9BURK</name>
<dbReference type="InterPro" id="IPR013783">
    <property type="entry name" value="Ig-like_fold"/>
</dbReference>
<protein>
    <submittedName>
        <fullName evidence="3">DUF4214 domain-containing protein</fullName>
    </submittedName>
</protein>
<comment type="caution">
    <text evidence="3">The sequence shown here is derived from an EMBL/GenBank/DDBJ whole genome shotgun (WGS) entry which is preliminary data.</text>
</comment>
<evidence type="ECO:0000259" key="2">
    <source>
        <dbReference type="Pfam" id="PF13946"/>
    </source>
</evidence>
<dbReference type="AlphaFoldDB" id="A0A941E5A5"/>
<keyword evidence="1" id="KW-0732">Signal</keyword>
<dbReference type="PROSITE" id="PS51257">
    <property type="entry name" value="PROKAR_LIPOPROTEIN"/>
    <property type="match status" value="1"/>
</dbReference>
<evidence type="ECO:0000256" key="1">
    <source>
        <dbReference type="SAM" id="SignalP"/>
    </source>
</evidence>
<evidence type="ECO:0000313" key="3">
    <source>
        <dbReference type="EMBL" id="MBR7801427.1"/>
    </source>
</evidence>
<sequence>MRVKTVSPYLFFIFFLPLLVSCGGNTPDLANAPPIQSQSPAPVSNSTQIINGARKDYMISFSPEGIVLQSSIGVKSKTVLPMSEALKFSDMTINLQVAAKVAQISQQQLTSLIELYIAFFNRVPDADGLVYWAGQIKAGMTIDQLAENFYAAAVQYSDLTSYSESMTNADFVRIIYKNVLGRTGQYAPPDADVNYWAEQLRTKQSTKGKLVITMLNSAHSFVRDPNWGWVPQLLDNKIGVARQFAIEQGINYNTANESIAKTMAIVAKITSSDTSLAIATYNTNDANFKVEYGSLNAFPPIAVAGYAQTVLTGSTVKLDGRDSVKRANQNLTFSWRIDSKPDFSNASLDNVKSPTPSFIADRPGSYIISLSVNDGSLNSLNISRVAIKAEATSSVNFKGSRSYTSWSNVTDTFNVWEGNQSIIRSKSQFSNQELQTIIGNIDYCLSLYQRYGQRAWPTLSDPEFGAKAQISLLPLQASCGPNFCGAGARGDIDVTIYENRRGSRSNTDPYAWWSAFNVLGQQGNNAFPIYQKIDHFTGTNGTSGERLRRAFTEYIAQRCLTDIGMPQEIIRQRGEPSMLTFRKGFLESNQSYVQAIEPTITDRPIPGSNPEVVPWQLISTVLFYLHDNFGDQFMDSFFKSILARKTPVTAKESACNIMSTARLVNESLKDEVKNYLVSQWRFPTDCADSTNAAPEAFAGYPQSVVKGSLVNLDGSASFDADGNSLQYSWSLISKPNNSSAILNAFDIATPSFTADQTGTYVFGLKVNDGLVFSPIARVTITVENRSPVTYRDLRNYTTWGSSSGTYTGSFHVWEGRKVILRSQDLYDQADIQTIVTNLDQCFGLYQQLGQNRWPTIWDPDFVGKGQLSVVPDNTTCGAGCGAGGRAEMTKDTFDQSRGTRSKADAYAWWVGVYEFGRQGGRAFPIFQKLDNFYGDSNLPGGRMTSAFPEYIWQRCLRDMGYSQDHLLRRGRFASKKYRDGFLSSSQSYIQAVEPAITDRPIPGSNPATDPSNMITAVLFYLNETFGDTFMDSFFKRANAKQDAVSPRMAACNIMNSAKEALPQRSAEVQNYLVNEWRFPSDCQ</sequence>
<dbReference type="EMBL" id="JAGSPJ010000007">
    <property type="protein sequence ID" value="MBR7801427.1"/>
    <property type="molecule type" value="Genomic_DNA"/>
</dbReference>
<dbReference type="CDD" id="cd00146">
    <property type="entry name" value="PKD"/>
    <property type="match status" value="2"/>
</dbReference>
<dbReference type="Proteomes" id="UP000678545">
    <property type="component" value="Unassembled WGS sequence"/>
</dbReference>
<gene>
    <name evidence="3" type="ORF">KDM90_15560</name>
</gene>